<dbReference type="PROSITE" id="PS50137">
    <property type="entry name" value="DS_RBD"/>
    <property type="match status" value="1"/>
</dbReference>
<dbReference type="PRINTS" id="PR00153">
    <property type="entry name" value="CSAPPISMRASE"/>
</dbReference>
<comment type="similarity">
    <text evidence="2">Belongs to the cyclophilin-type PPIase family.</text>
</comment>
<comment type="catalytic activity">
    <reaction evidence="1">
        <text>[protein]-peptidylproline (omega=180) = [protein]-peptidylproline (omega=0)</text>
        <dbReference type="Rhea" id="RHEA:16237"/>
        <dbReference type="Rhea" id="RHEA-COMP:10747"/>
        <dbReference type="Rhea" id="RHEA-COMP:10748"/>
        <dbReference type="ChEBI" id="CHEBI:83833"/>
        <dbReference type="ChEBI" id="CHEBI:83834"/>
        <dbReference type="EC" id="5.2.1.8"/>
    </reaction>
</comment>
<dbReference type="Gene3D" id="2.40.100.10">
    <property type="entry name" value="Cyclophilin-like"/>
    <property type="match status" value="1"/>
</dbReference>
<dbReference type="InterPro" id="IPR011990">
    <property type="entry name" value="TPR-like_helical_dom_sf"/>
</dbReference>
<dbReference type="PANTHER" id="PTHR11071">
    <property type="entry name" value="PEPTIDYL-PROLYL CIS-TRANS ISOMERASE"/>
    <property type="match status" value="1"/>
</dbReference>
<evidence type="ECO:0008006" key="9">
    <source>
        <dbReference type="Google" id="ProtNLM"/>
    </source>
</evidence>
<dbReference type="InterPro" id="IPR002130">
    <property type="entry name" value="Cyclophilin-type_PPIase_dom"/>
</dbReference>
<sequence>MEAKAGVPTNLLHWLHQTYTMRWKGALDISTVPGPDHANKSPQWCCSLTAAGAVVRDRQGRHVTLEPLQGSGQARSKKEAEQQAARQVYEALVAGCWYDPEAPPPPKKGGGVSRAMKFITDNTPANTANPLAYLDISIDGQAVGRVVLELFRYKKGSTLEEHAPLAVSNFLALCRGVEVGGVRLCYAGCPFTRIMERFLLQAGDVVNRDGTGGAHIHTAHGDHFPDEGLEDRNYRFSHPFMLGAANLGLEDSNASQFMITTAPAGQLAGQHTCFGKVLAGYGVVKQIEALCDRHSSTPPCPVIIEEAGELPPGTDLSAVPPVAAGGWPLWPEDQGAPPQGVREAAFRLDIAAQLKEAGNAAYKQGDAATALARYQQAARFLSWISFKLRDEAGDVELSAEEQRALWDCEVLLMGNAAAAQLKLGRYKAAGQTCRERLQREPSSVKGLLRAGQAAMGLGPGEYSSAAEHLQQALQQARQQQLPTRDIVEELHRLRSLQQQHAARQRTRFSSAFAAGLLHHPADDAPPPAAAPPLDPSDPAAAAAAAAGLSYVVVPPGRRVAGPVAAERVLEGGQPVLVDDAWGRHLLLADDDDDDDGEEGQGGWAASGGSSSYSRGLMARLARMGLAGSSGLGAAASSENDGWGEAEQGYDDDSEEEGGWAEGCGEGMAEQQQQQGNGHHAGHPAALAPQGAEGVGSRNSRSQPEAHANSSSGAATAGSSSGPPPLARGLPGPTEERSTPDELGLPEEAEAAQAAAAGVAVAAGGDAGQRSYGDGALGAVMRKVPL</sequence>
<protein>
    <recommendedName>
        <fullName evidence="9">Peptidylprolyl isomerase</fullName>
    </recommendedName>
</protein>
<dbReference type="InterPro" id="IPR014720">
    <property type="entry name" value="dsRBD_dom"/>
</dbReference>
<dbReference type="CDD" id="cd00317">
    <property type="entry name" value="cyclophilin"/>
    <property type="match status" value="1"/>
</dbReference>
<reference evidence="7 8" key="1">
    <citation type="submission" date="2023-05" db="EMBL/GenBank/DDBJ databases">
        <title>A 100% complete, gapless, phased diploid assembly of the Scenedesmus obliquus UTEX 3031 genome.</title>
        <authorList>
            <person name="Biondi T.C."/>
            <person name="Hanschen E.R."/>
            <person name="Kwon T."/>
            <person name="Eng W."/>
            <person name="Kruse C.P.S."/>
            <person name="Koehler S.I."/>
            <person name="Kunde Y."/>
            <person name="Gleasner C.D."/>
            <person name="You Mak K.T."/>
            <person name="Polle J."/>
            <person name="Hovde B.T."/>
            <person name="Starkenburg S.R."/>
        </authorList>
    </citation>
    <scope>NUCLEOTIDE SEQUENCE [LARGE SCALE GENOMIC DNA]</scope>
    <source>
        <strain evidence="7 8">DOE0152z</strain>
    </source>
</reference>
<feature type="compositionally biased region" description="Low complexity" evidence="4">
    <location>
        <begin position="666"/>
        <end position="691"/>
    </location>
</feature>
<dbReference type="PROSITE" id="PS50072">
    <property type="entry name" value="CSA_PPIASE_2"/>
    <property type="match status" value="1"/>
</dbReference>
<evidence type="ECO:0000256" key="4">
    <source>
        <dbReference type="SAM" id="MobiDB-lite"/>
    </source>
</evidence>
<name>A0ABY8TXF0_TETOB</name>
<evidence type="ECO:0000256" key="1">
    <source>
        <dbReference type="ARBA" id="ARBA00000971"/>
    </source>
</evidence>
<keyword evidence="3" id="KW-0694">RNA-binding</keyword>
<evidence type="ECO:0000313" key="7">
    <source>
        <dbReference type="EMBL" id="WIA13837.1"/>
    </source>
</evidence>
<feature type="region of interest" description="Disordered" evidence="4">
    <location>
        <begin position="587"/>
        <end position="611"/>
    </location>
</feature>
<dbReference type="EMBL" id="CP126211">
    <property type="protein sequence ID" value="WIA13837.1"/>
    <property type="molecule type" value="Genomic_DNA"/>
</dbReference>
<dbReference type="PANTHER" id="PTHR11071:SF561">
    <property type="entry name" value="PEPTIDYL-PROLYL CIS-TRANS ISOMERASE D-RELATED"/>
    <property type="match status" value="1"/>
</dbReference>
<feature type="compositionally biased region" description="Acidic residues" evidence="4">
    <location>
        <begin position="588"/>
        <end position="598"/>
    </location>
</feature>
<dbReference type="SUPFAM" id="SSF48452">
    <property type="entry name" value="TPR-like"/>
    <property type="match status" value="1"/>
</dbReference>
<feature type="region of interest" description="Disordered" evidence="4">
    <location>
        <begin position="629"/>
        <end position="750"/>
    </location>
</feature>
<feature type="domain" description="PPIase cyclophilin-type" evidence="5">
    <location>
        <begin position="133"/>
        <end position="309"/>
    </location>
</feature>
<feature type="compositionally biased region" description="Low complexity" evidence="4">
    <location>
        <begin position="707"/>
        <end position="732"/>
    </location>
</feature>
<organism evidence="7 8">
    <name type="scientific">Tetradesmus obliquus</name>
    <name type="common">Green alga</name>
    <name type="synonym">Acutodesmus obliquus</name>
    <dbReference type="NCBI Taxonomy" id="3088"/>
    <lineage>
        <taxon>Eukaryota</taxon>
        <taxon>Viridiplantae</taxon>
        <taxon>Chlorophyta</taxon>
        <taxon>core chlorophytes</taxon>
        <taxon>Chlorophyceae</taxon>
        <taxon>CS clade</taxon>
        <taxon>Sphaeropleales</taxon>
        <taxon>Scenedesmaceae</taxon>
        <taxon>Tetradesmus</taxon>
    </lineage>
</organism>
<dbReference type="InterPro" id="IPR029000">
    <property type="entry name" value="Cyclophilin-like_dom_sf"/>
</dbReference>
<evidence type="ECO:0000259" key="5">
    <source>
        <dbReference type="PROSITE" id="PS50072"/>
    </source>
</evidence>
<feature type="region of interest" description="Disordered" evidence="4">
    <location>
        <begin position="518"/>
        <end position="539"/>
    </location>
</feature>
<dbReference type="SUPFAM" id="SSF54768">
    <property type="entry name" value="dsRNA-binding domain-like"/>
    <property type="match status" value="1"/>
</dbReference>
<proteinExistence type="inferred from homology"/>
<gene>
    <name evidence="7" type="ORF">OEZ85_007381</name>
</gene>
<dbReference type="SUPFAM" id="SSF50891">
    <property type="entry name" value="Cyclophilin-like"/>
    <property type="match status" value="1"/>
</dbReference>
<accession>A0ABY8TXF0</accession>
<evidence type="ECO:0000313" key="8">
    <source>
        <dbReference type="Proteomes" id="UP001244341"/>
    </source>
</evidence>
<keyword evidence="8" id="KW-1185">Reference proteome</keyword>
<dbReference type="Proteomes" id="UP001244341">
    <property type="component" value="Chromosome 4b"/>
</dbReference>
<evidence type="ECO:0000256" key="2">
    <source>
        <dbReference type="ARBA" id="ARBA00007365"/>
    </source>
</evidence>
<evidence type="ECO:0000256" key="3">
    <source>
        <dbReference type="PROSITE-ProRule" id="PRU00266"/>
    </source>
</evidence>
<feature type="compositionally biased region" description="Pro residues" evidence="4">
    <location>
        <begin position="523"/>
        <end position="535"/>
    </location>
</feature>
<dbReference type="Gene3D" id="1.25.40.10">
    <property type="entry name" value="Tetratricopeptide repeat domain"/>
    <property type="match status" value="1"/>
</dbReference>
<feature type="domain" description="DRBM" evidence="6">
    <location>
        <begin position="70"/>
        <end position="94"/>
    </location>
</feature>
<dbReference type="Pfam" id="PF00160">
    <property type="entry name" value="Pro_isomerase"/>
    <property type="match status" value="1"/>
</dbReference>
<evidence type="ECO:0000259" key="6">
    <source>
        <dbReference type="PROSITE" id="PS50137"/>
    </source>
</evidence>
<dbReference type="Gene3D" id="3.30.160.20">
    <property type="match status" value="1"/>
</dbReference>
<feature type="compositionally biased region" description="Acidic residues" evidence="4">
    <location>
        <begin position="641"/>
        <end position="658"/>
    </location>
</feature>